<evidence type="ECO:0000313" key="2">
    <source>
        <dbReference type="Proteomes" id="UP000805649"/>
    </source>
</evidence>
<dbReference type="Proteomes" id="UP000805649">
    <property type="component" value="Unassembled WGS sequence"/>
</dbReference>
<reference evidence="1 2" key="1">
    <citation type="journal article" date="2020" name="Phytopathology">
        <title>Genome Sequence Resources of Colletotrichum truncatum, C. plurivorum, C. musicola, and C. sojae: Four Species Pathogenic to Soybean (Glycine max).</title>
        <authorList>
            <person name="Rogerio F."/>
            <person name="Boufleur T.R."/>
            <person name="Ciampi-Guillardi M."/>
            <person name="Sukno S.A."/>
            <person name="Thon M.R."/>
            <person name="Massola Junior N.S."/>
            <person name="Baroncelli R."/>
        </authorList>
    </citation>
    <scope>NUCLEOTIDE SEQUENCE [LARGE SCALE GENOMIC DNA]</scope>
    <source>
        <strain evidence="1 2">CMES1059</strain>
    </source>
</reference>
<evidence type="ECO:0000313" key="1">
    <source>
        <dbReference type="EMBL" id="KAL0930666.1"/>
    </source>
</evidence>
<protein>
    <submittedName>
        <fullName evidence="1">Uncharacterized protein</fullName>
    </submittedName>
</protein>
<proteinExistence type="predicted"/>
<name>A0ACC3YFM4_COLTU</name>
<accession>A0ACC3YFM4</accession>
<dbReference type="EMBL" id="VUJX02000011">
    <property type="protein sequence ID" value="KAL0930666.1"/>
    <property type="molecule type" value="Genomic_DNA"/>
</dbReference>
<gene>
    <name evidence="1" type="ORF">CTRU02_214741</name>
</gene>
<organism evidence="1 2">
    <name type="scientific">Colletotrichum truncatum</name>
    <name type="common">Anthracnose fungus</name>
    <name type="synonym">Colletotrichum capsici</name>
    <dbReference type="NCBI Taxonomy" id="5467"/>
    <lineage>
        <taxon>Eukaryota</taxon>
        <taxon>Fungi</taxon>
        <taxon>Dikarya</taxon>
        <taxon>Ascomycota</taxon>
        <taxon>Pezizomycotina</taxon>
        <taxon>Sordariomycetes</taxon>
        <taxon>Hypocreomycetidae</taxon>
        <taxon>Glomerellales</taxon>
        <taxon>Glomerellaceae</taxon>
        <taxon>Colletotrichum</taxon>
        <taxon>Colletotrichum truncatum species complex</taxon>
    </lineage>
</organism>
<keyword evidence="2" id="KW-1185">Reference proteome</keyword>
<sequence length="748" mass="84697">MATLPPNSLLARSRQTRAGTSTKPPSAPITPSLAAHPVATSNVNLFLTNLRLLDFPSYPDWPEFDAQTFSVQKKRIHCVEWTLYQLFVLWDPEEARSKLQPYFPPRDHVQSLNLRAALLRSLEQAKKNGVLGRDAVVRKTMLDECKGERLEEVLAVFSSAVLKKMVADVAEAEHEYPAVAQQLALENRGYSAERSELVTLAFAHRVSIANAMRRKDKARKQYRDLAELLDVKEKGIARRKEQIKAARERSKGRDISDDMKLDTWRMVRNNWAGNEQWMETLLYGDANVRKDDLLTAPFDRVWRRLQSGRLSELEDQGKGLLEQLDDRVKTQRERLAKWQDFRQNMFGDKPAPAAPTTASRPERRKQGIELGFDKHESLHLGRMSPKKQLARKTPHLTPDYADLLDACESELARVGAGPVVNFAEMLGPRTRQPERPERLSGARESLGEETISELSELEDDGHVSHHGPRRPSIQDIPQQPRRPERLSIKLPDEIKRSASVSRPLLSPPVLPPDTQDELSIPPPTPPLPEENEVTEKIPSPSLSPPPVDKEQRSVSFDSEEELSEPEPPKSPTQELADQILEDINNASPSPMKRAKPRHTLSLAERTRLSMARSSRGVRYDPDDDEDETLTLRPAFTRPQEDLTINITDEDDLVSRTRRSMVGFEAARQKAQLDRQRSLKKSRARSRTEGSSQVPVVEEETMQLDPDASILAEELMAVEDMEAVFRSRPRIKTSPAPSPSRRPLEAEDV</sequence>
<comment type="caution">
    <text evidence="1">The sequence shown here is derived from an EMBL/GenBank/DDBJ whole genome shotgun (WGS) entry which is preliminary data.</text>
</comment>